<accession>A0A3P7IZF3</accession>
<dbReference type="Proteomes" id="UP000270094">
    <property type="component" value="Unassembled WGS sequence"/>
</dbReference>
<dbReference type="AlphaFoldDB" id="A0A3P7IZF3"/>
<feature type="non-terminal residue" evidence="1">
    <location>
        <position position="70"/>
    </location>
</feature>
<dbReference type="EMBL" id="UYYB01012824">
    <property type="protein sequence ID" value="VDM69597.1"/>
    <property type="molecule type" value="Genomic_DNA"/>
</dbReference>
<gene>
    <name evidence="1" type="ORF">SVUK_LOCUS4595</name>
</gene>
<organism evidence="1 2">
    <name type="scientific">Strongylus vulgaris</name>
    <name type="common">Blood worm</name>
    <dbReference type="NCBI Taxonomy" id="40348"/>
    <lineage>
        <taxon>Eukaryota</taxon>
        <taxon>Metazoa</taxon>
        <taxon>Ecdysozoa</taxon>
        <taxon>Nematoda</taxon>
        <taxon>Chromadorea</taxon>
        <taxon>Rhabditida</taxon>
        <taxon>Rhabditina</taxon>
        <taxon>Rhabditomorpha</taxon>
        <taxon>Strongyloidea</taxon>
        <taxon>Strongylidae</taxon>
        <taxon>Strongylus</taxon>
    </lineage>
</organism>
<protein>
    <submittedName>
        <fullName evidence="1">Uncharacterized protein</fullName>
    </submittedName>
</protein>
<keyword evidence="2" id="KW-1185">Reference proteome</keyword>
<sequence>MDSAKKLYKELLRGRKRICHEHYMQAAAFIGKEVEDMWGQFPGLGIDEVPCNIRQDLLACVQLYGEYLDV</sequence>
<evidence type="ECO:0000313" key="1">
    <source>
        <dbReference type="EMBL" id="VDM69597.1"/>
    </source>
</evidence>
<evidence type="ECO:0000313" key="2">
    <source>
        <dbReference type="Proteomes" id="UP000270094"/>
    </source>
</evidence>
<name>A0A3P7IZF3_STRVU</name>
<dbReference type="OrthoDB" id="5870835at2759"/>
<proteinExistence type="predicted"/>
<reference evidence="1 2" key="1">
    <citation type="submission" date="2018-11" db="EMBL/GenBank/DDBJ databases">
        <authorList>
            <consortium name="Pathogen Informatics"/>
        </authorList>
    </citation>
    <scope>NUCLEOTIDE SEQUENCE [LARGE SCALE GENOMIC DNA]</scope>
</reference>